<proteinExistence type="predicted"/>
<accession>A0ABY9LFP9</accession>
<evidence type="ECO:0000313" key="2">
    <source>
        <dbReference type="Proteomes" id="UP001238096"/>
    </source>
</evidence>
<gene>
    <name evidence="1" type="ORF">N1496_06265</name>
</gene>
<protein>
    <submittedName>
        <fullName evidence="1">Cof-type HAD-IIB family hydrolase</fullName>
    </submittedName>
</protein>
<dbReference type="GO" id="GO:0016787">
    <property type="term" value="F:hydrolase activity"/>
    <property type="evidence" value="ECO:0007669"/>
    <property type="project" value="UniProtKB-KW"/>
</dbReference>
<keyword evidence="1" id="KW-0378">Hydrolase</keyword>
<organism evidence="1 2">
    <name type="scientific">Streptococcus didelphis</name>
    <dbReference type="NCBI Taxonomy" id="102886"/>
    <lineage>
        <taxon>Bacteria</taxon>
        <taxon>Bacillati</taxon>
        <taxon>Bacillota</taxon>
        <taxon>Bacilli</taxon>
        <taxon>Lactobacillales</taxon>
        <taxon>Streptococcaceae</taxon>
        <taxon>Streptococcus</taxon>
    </lineage>
</organism>
<dbReference type="InterPro" id="IPR006379">
    <property type="entry name" value="HAD-SF_hydro_IIB"/>
</dbReference>
<reference evidence="2" key="1">
    <citation type="submission" date="2022-10" db="EMBL/GenBank/DDBJ databases">
        <title>Streptococcus didelphis as causative of fatal infections in opossums (Didelphis albiventris).</title>
        <authorList>
            <person name="Breyer G.M."/>
            <person name="Da Silva M.E.R.J."/>
            <person name="Siqueira F.M."/>
        </authorList>
    </citation>
    <scope>NUCLEOTIDE SEQUENCE [LARGE SCALE GENOMIC DNA]</scope>
    <source>
        <strain evidence="2">LBVP101/21</strain>
    </source>
</reference>
<dbReference type="InterPro" id="IPR036412">
    <property type="entry name" value="HAD-like_sf"/>
</dbReference>
<dbReference type="PANTHER" id="PTHR10000">
    <property type="entry name" value="PHOSPHOSERINE PHOSPHATASE"/>
    <property type="match status" value="1"/>
</dbReference>
<dbReference type="SUPFAM" id="SSF56784">
    <property type="entry name" value="HAD-like"/>
    <property type="match status" value="1"/>
</dbReference>
<dbReference type="NCBIfam" id="TIGR01484">
    <property type="entry name" value="HAD-SF-IIB"/>
    <property type="match status" value="1"/>
</dbReference>
<dbReference type="EMBL" id="CP110509">
    <property type="protein sequence ID" value="WMB27704.1"/>
    <property type="molecule type" value="Genomic_DNA"/>
</dbReference>
<keyword evidence="2" id="KW-1185">Reference proteome</keyword>
<dbReference type="PANTHER" id="PTHR10000:SF8">
    <property type="entry name" value="HAD SUPERFAMILY HYDROLASE-LIKE, TYPE 3"/>
    <property type="match status" value="1"/>
</dbReference>
<name>A0ABY9LFP9_9STRE</name>
<dbReference type="Pfam" id="PF08282">
    <property type="entry name" value="Hydrolase_3"/>
    <property type="match status" value="1"/>
</dbReference>
<sequence>MTGKILCVTDLDGTFVKDSKIISAKDLQAYEKLKKLGDFALATGRSLKEIHYLVDKYKLNLQHAIAFNGALVESGDKIIFAQEIAKSELNPLLEYLAKEKLIFDALDNQARLGNYWTDESERLWGMELIQSNQPFHLLDNRTIYKINIRPEKSQTAHYLDDLGQSFLNLEVFEAGARRIEVTAKAISKGSGLKKVKGPYDLTIAFGDSGNDLALFEEVDIAYCMSHSPQAVKEKADYVLDTFAQAVDHLEGILAKQLNHYS</sequence>
<dbReference type="RefSeq" id="WP_018366391.1">
    <property type="nucleotide sequence ID" value="NZ_CP104407.1"/>
</dbReference>
<dbReference type="Gene3D" id="3.30.1240.10">
    <property type="match status" value="1"/>
</dbReference>
<dbReference type="Proteomes" id="UP001238096">
    <property type="component" value="Chromosome"/>
</dbReference>
<evidence type="ECO:0000313" key="1">
    <source>
        <dbReference type="EMBL" id="WMB27704.1"/>
    </source>
</evidence>
<dbReference type="InterPro" id="IPR023214">
    <property type="entry name" value="HAD_sf"/>
</dbReference>
<dbReference type="Gene3D" id="3.40.50.1000">
    <property type="entry name" value="HAD superfamily/HAD-like"/>
    <property type="match status" value="1"/>
</dbReference>